<dbReference type="PANTHER" id="PTHR10491:SF4">
    <property type="entry name" value="METHIONINE ADENOSYLTRANSFERASE 2 SUBUNIT BETA"/>
    <property type="match status" value="1"/>
</dbReference>
<dbReference type="InterPro" id="IPR029903">
    <property type="entry name" value="RmlD-like-bd"/>
</dbReference>
<dbReference type="GO" id="GO:0008831">
    <property type="term" value="F:dTDP-4-dehydrorhamnose reductase activity"/>
    <property type="evidence" value="ECO:0007669"/>
    <property type="project" value="UniProtKB-EC"/>
</dbReference>
<comment type="cofactor">
    <cofactor evidence="6">
        <name>Mg(2+)</name>
        <dbReference type="ChEBI" id="CHEBI:18420"/>
    </cofactor>
    <text evidence="6">Binds 1 Mg(2+) ion per monomer.</text>
</comment>
<dbReference type="Proteomes" id="UP001524642">
    <property type="component" value="Unassembled WGS sequence"/>
</dbReference>
<protein>
    <recommendedName>
        <fullName evidence="4 6">dTDP-4-dehydrorhamnose reductase</fullName>
        <ecNumber evidence="3 6">1.1.1.133</ecNumber>
    </recommendedName>
</protein>
<reference evidence="8 9" key="1">
    <citation type="submission" date="2022-06" db="EMBL/GenBank/DDBJ databases">
        <title>Roseomonas CN29.</title>
        <authorList>
            <person name="Cheng Y."/>
            <person name="He X."/>
        </authorList>
    </citation>
    <scope>NUCLEOTIDE SEQUENCE [LARGE SCALE GENOMIC DNA]</scope>
    <source>
        <strain evidence="8 9">CN29</strain>
    </source>
</reference>
<sequence>MRVLIAGRTGQLARALLDRLPRDGHEVVALGRPELDLCDPAGIARAVERVAPDAVVNAAAYTAVDRAETEPALAFTVNADGAGWLARAAAVRDIPLVHLSTDYVFAGDGPAPLGEDAPTGPLNVYGRSKLAGEEAVLAAHPRSLVLRTAWVCGPHGTNFLRTMLRLGAERERLSVVSDQFGAPTFADDLADAIARLLPRLPSRPAGDPGFGVFHLTGMPHTSWHGFAEAIFAEARARGWKVPALTAIPSTHYPTPAQRPGDARLDCERIERVHGIRALDWRVSLARCLDALQEELGGRGTPGAAGGAP</sequence>
<dbReference type="RefSeq" id="WP_257718105.1">
    <property type="nucleotide sequence ID" value="NZ_JANJOU010000021.1"/>
</dbReference>
<organism evidence="8 9">
    <name type="scientific">Roseomonas populi</name>
    <dbReference type="NCBI Taxonomy" id="3121582"/>
    <lineage>
        <taxon>Bacteria</taxon>
        <taxon>Pseudomonadati</taxon>
        <taxon>Pseudomonadota</taxon>
        <taxon>Alphaproteobacteria</taxon>
        <taxon>Acetobacterales</taxon>
        <taxon>Roseomonadaceae</taxon>
        <taxon>Roseomonas</taxon>
    </lineage>
</organism>
<dbReference type="Gene3D" id="3.90.25.10">
    <property type="entry name" value="UDP-galactose 4-epimerase, domain 1"/>
    <property type="match status" value="1"/>
</dbReference>
<evidence type="ECO:0000256" key="2">
    <source>
        <dbReference type="ARBA" id="ARBA00010944"/>
    </source>
</evidence>
<keyword evidence="6" id="KW-0521">NADP</keyword>
<proteinExistence type="inferred from homology"/>
<dbReference type="EC" id="1.1.1.133" evidence="3 6"/>
<comment type="catalytic activity">
    <reaction evidence="5 6">
        <text>dTDP-beta-L-rhamnose + NADP(+) = dTDP-4-dehydro-beta-L-rhamnose + NADPH + H(+)</text>
        <dbReference type="Rhea" id="RHEA:21796"/>
        <dbReference type="ChEBI" id="CHEBI:15378"/>
        <dbReference type="ChEBI" id="CHEBI:57510"/>
        <dbReference type="ChEBI" id="CHEBI:57783"/>
        <dbReference type="ChEBI" id="CHEBI:58349"/>
        <dbReference type="ChEBI" id="CHEBI:62830"/>
        <dbReference type="EC" id="1.1.1.133"/>
    </reaction>
</comment>
<dbReference type="SUPFAM" id="SSF51735">
    <property type="entry name" value="NAD(P)-binding Rossmann-fold domains"/>
    <property type="match status" value="1"/>
</dbReference>
<keyword evidence="9" id="KW-1185">Reference proteome</keyword>
<feature type="domain" description="RmlD-like substrate binding" evidence="7">
    <location>
        <begin position="1"/>
        <end position="292"/>
    </location>
</feature>
<evidence type="ECO:0000256" key="1">
    <source>
        <dbReference type="ARBA" id="ARBA00004781"/>
    </source>
</evidence>
<comment type="caution">
    <text evidence="8">The sequence shown here is derived from an EMBL/GenBank/DDBJ whole genome shotgun (WGS) entry which is preliminary data.</text>
</comment>
<comment type="function">
    <text evidence="6">Catalyzes the reduction of dTDP-6-deoxy-L-lyxo-4-hexulose to yield dTDP-L-rhamnose.</text>
</comment>
<comment type="pathway">
    <text evidence="1 6">Carbohydrate biosynthesis; dTDP-L-rhamnose biosynthesis.</text>
</comment>
<dbReference type="EMBL" id="JANJOU010000021">
    <property type="protein sequence ID" value="MCR0984449.1"/>
    <property type="molecule type" value="Genomic_DNA"/>
</dbReference>
<dbReference type="InterPro" id="IPR005913">
    <property type="entry name" value="dTDP_dehydrorham_reduct"/>
</dbReference>
<dbReference type="CDD" id="cd05254">
    <property type="entry name" value="dTDP_HR_like_SDR_e"/>
    <property type="match status" value="1"/>
</dbReference>
<evidence type="ECO:0000259" key="7">
    <source>
        <dbReference type="Pfam" id="PF04321"/>
    </source>
</evidence>
<keyword evidence="6 8" id="KW-0560">Oxidoreductase</keyword>
<evidence type="ECO:0000313" key="8">
    <source>
        <dbReference type="EMBL" id="MCR0984449.1"/>
    </source>
</evidence>
<dbReference type="Gene3D" id="3.40.50.720">
    <property type="entry name" value="NAD(P)-binding Rossmann-like Domain"/>
    <property type="match status" value="1"/>
</dbReference>
<name>A0ABT1X8L6_9PROT</name>
<evidence type="ECO:0000256" key="4">
    <source>
        <dbReference type="ARBA" id="ARBA00017099"/>
    </source>
</evidence>
<gene>
    <name evidence="8" type="primary">rfbD</name>
    <name evidence="8" type="ORF">NRP21_20535</name>
</gene>
<evidence type="ECO:0000256" key="6">
    <source>
        <dbReference type="RuleBase" id="RU364082"/>
    </source>
</evidence>
<dbReference type="PANTHER" id="PTHR10491">
    <property type="entry name" value="DTDP-4-DEHYDRORHAMNOSE REDUCTASE"/>
    <property type="match status" value="1"/>
</dbReference>
<evidence type="ECO:0000256" key="5">
    <source>
        <dbReference type="ARBA" id="ARBA00048200"/>
    </source>
</evidence>
<accession>A0ABT1X8L6</accession>
<dbReference type="InterPro" id="IPR036291">
    <property type="entry name" value="NAD(P)-bd_dom_sf"/>
</dbReference>
<evidence type="ECO:0000313" key="9">
    <source>
        <dbReference type="Proteomes" id="UP001524642"/>
    </source>
</evidence>
<dbReference type="NCBIfam" id="TIGR01214">
    <property type="entry name" value="rmlD"/>
    <property type="match status" value="1"/>
</dbReference>
<comment type="similarity">
    <text evidence="2 6">Belongs to the dTDP-4-dehydrorhamnose reductase family.</text>
</comment>
<dbReference type="Pfam" id="PF04321">
    <property type="entry name" value="RmlD_sub_bind"/>
    <property type="match status" value="1"/>
</dbReference>
<evidence type="ECO:0000256" key="3">
    <source>
        <dbReference type="ARBA" id="ARBA00012929"/>
    </source>
</evidence>